<dbReference type="Gene3D" id="3.40.50.1000">
    <property type="entry name" value="HAD superfamily/HAD-like"/>
    <property type="match status" value="1"/>
</dbReference>
<dbReference type="EMBL" id="JAUKUD010000002">
    <property type="protein sequence ID" value="KAK0751687.1"/>
    <property type="molecule type" value="Genomic_DNA"/>
</dbReference>
<dbReference type="AlphaFoldDB" id="A0AA40F659"/>
<proteinExistence type="predicted"/>
<dbReference type="PANTHER" id="PTHR28181:SF1">
    <property type="entry name" value="COLD TOLERANCE PROTEIN 1"/>
    <property type="match status" value="1"/>
</dbReference>
<evidence type="ECO:0000313" key="1">
    <source>
        <dbReference type="EMBL" id="KAK0751687.1"/>
    </source>
</evidence>
<sequence length="290" mass="30359">MPPLVLLDFDGTITTADTLDALVAAATARRSASLPALAPGTWDAVVAAFLADYDAHVAAYRPAEADRRTVDEELAFLESLKPVEQMSLARVDVSGVFAGFGKGEFEGFGQEAVGSGEVKVRGGFGGFVGEVMRRGAGVGVVSVNWSGEWVRGVVGAAGPGQGVDVRMVNEIRGLEGVIEGPEGFEGTVVTAGDKLLAARKLVGEWRETGGGRDGVWVYFGDSATDLGCLLEATLGVVMADGAQSTLLKALGRLGFDVPHVGSYVGEPGLVWARDYEEVVKSRLLERVSWA</sequence>
<evidence type="ECO:0000313" key="2">
    <source>
        <dbReference type="Proteomes" id="UP001172155"/>
    </source>
</evidence>
<dbReference type="SUPFAM" id="SSF56784">
    <property type="entry name" value="HAD-like"/>
    <property type="match status" value="1"/>
</dbReference>
<dbReference type="InterPro" id="IPR036412">
    <property type="entry name" value="HAD-like_sf"/>
</dbReference>
<dbReference type="InterPro" id="IPR050849">
    <property type="entry name" value="HAD-like_hydrolase_phosphatase"/>
</dbReference>
<comment type="caution">
    <text evidence="1">The sequence shown here is derived from an EMBL/GenBank/DDBJ whole genome shotgun (WGS) entry which is preliminary data.</text>
</comment>
<dbReference type="InterPro" id="IPR023214">
    <property type="entry name" value="HAD_sf"/>
</dbReference>
<name>A0AA40F659_9PEZI</name>
<organism evidence="1 2">
    <name type="scientific">Schizothecium vesticola</name>
    <dbReference type="NCBI Taxonomy" id="314040"/>
    <lineage>
        <taxon>Eukaryota</taxon>
        <taxon>Fungi</taxon>
        <taxon>Dikarya</taxon>
        <taxon>Ascomycota</taxon>
        <taxon>Pezizomycotina</taxon>
        <taxon>Sordariomycetes</taxon>
        <taxon>Sordariomycetidae</taxon>
        <taxon>Sordariales</taxon>
        <taxon>Schizotheciaceae</taxon>
        <taxon>Schizothecium</taxon>
    </lineage>
</organism>
<dbReference type="PANTHER" id="PTHR28181">
    <property type="entry name" value="UPF0655 PROTEIN YCR015C"/>
    <property type="match status" value="1"/>
</dbReference>
<gene>
    <name evidence="1" type="ORF">B0T18DRAFT_435971</name>
</gene>
<protein>
    <recommendedName>
        <fullName evidence="3">Haloacid dehalogenase-like hydrolase</fullName>
    </recommendedName>
</protein>
<dbReference type="Proteomes" id="UP001172155">
    <property type="component" value="Unassembled WGS sequence"/>
</dbReference>
<evidence type="ECO:0008006" key="3">
    <source>
        <dbReference type="Google" id="ProtNLM"/>
    </source>
</evidence>
<accession>A0AA40F659</accession>
<reference evidence="1" key="1">
    <citation type="submission" date="2023-06" db="EMBL/GenBank/DDBJ databases">
        <title>Genome-scale phylogeny and comparative genomics of the fungal order Sordariales.</title>
        <authorList>
            <consortium name="Lawrence Berkeley National Laboratory"/>
            <person name="Hensen N."/>
            <person name="Bonometti L."/>
            <person name="Westerberg I."/>
            <person name="Brannstrom I.O."/>
            <person name="Guillou S."/>
            <person name="Cros-Aarteil S."/>
            <person name="Calhoun S."/>
            <person name="Haridas S."/>
            <person name="Kuo A."/>
            <person name="Mondo S."/>
            <person name="Pangilinan J."/>
            <person name="Riley R."/>
            <person name="LaButti K."/>
            <person name="Andreopoulos B."/>
            <person name="Lipzen A."/>
            <person name="Chen C."/>
            <person name="Yanf M."/>
            <person name="Daum C."/>
            <person name="Ng V."/>
            <person name="Clum A."/>
            <person name="Steindorff A."/>
            <person name="Ohm R."/>
            <person name="Martin F."/>
            <person name="Silar P."/>
            <person name="Natvig D."/>
            <person name="Lalanne C."/>
            <person name="Gautier V."/>
            <person name="Ament-velasquez S.L."/>
            <person name="Kruys A."/>
            <person name="Hutchinson M.I."/>
            <person name="Powell A.J."/>
            <person name="Barry K."/>
            <person name="Miller A.N."/>
            <person name="Grigoriev I.V."/>
            <person name="Debuchy R."/>
            <person name="Gladieux P."/>
            <person name="Thoren M.H."/>
            <person name="Johannesson H."/>
        </authorList>
    </citation>
    <scope>NUCLEOTIDE SEQUENCE</scope>
    <source>
        <strain evidence="1">SMH3187-1</strain>
    </source>
</reference>
<keyword evidence="2" id="KW-1185">Reference proteome</keyword>